<accession>A0A2T5V7W7</accession>
<dbReference type="SUPFAM" id="SSF52317">
    <property type="entry name" value="Class I glutamine amidotransferase-like"/>
    <property type="match status" value="1"/>
</dbReference>
<name>A0A2T5V7W7_9HYPH</name>
<dbReference type="InterPro" id="IPR018062">
    <property type="entry name" value="HTH_AraC-typ_CS"/>
</dbReference>
<dbReference type="InterPro" id="IPR018060">
    <property type="entry name" value="HTH_AraC"/>
</dbReference>
<dbReference type="PANTHER" id="PTHR43130:SF3">
    <property type="entry name" value="HTH-TYPE TRANSCRIPTIONAL REGULATOR RV1931C"/>
    <property type="match status" value="1"/>
</dbReference>
<dbReference type="Gene3D" id="3.40.50.880">
    <property type="match status" value="1"/>
</dbReference>
<dbReference type="InterPro" id="IPR009057">
    <property type="entry name" value="Homeodomain-like_sf"/>
</dbReference>
<organism evidence="5 6">
    <name type="scientific">Breoghania corrubedonensis</name>
    <dbReference type="NCBI Taxonomy" id="665038"/>
    <lineage>
        <taxon>Bacteria</taxon>
        <taxon>Pseudomonadati</taxon>
        <taxon>Pseudomonadota</taxon>
        <taxon>Alphaproteobacteria</taxon>
        <taxon>Hyphomicrobiales</taxon>
        <taxon>Stappiaceae</taxon>
        <taxon>Breoghania</taxon>
    </lineage>
</organism>
<keyword evidence="6" id="KW-1185">Reference proteome</keyword>
<gene>
    <name evidence="5" type="ORF">C8N35_106213</name>
</gene>
<keyword evidence="3" id="KW-0804">Transcription</keyword>
<dbReference type="Pfam" id="PF01965">
    <property type="entry name" value="DJ-1_PfpI"/>
    <property type="match status" value="1"/>
</dbReference>
<dbReference type="Gene3D" id="1.10.10.60">
    <property type="entry name" value="Homeodomain-like"/>
    <property type="match status" value="1"/>
</dbReference>
<reference evidence="5 6" key="1">
    <citation type="submission" date="2018-04" db="EMBL/GenBank/DDBJ databases">
        <title>Genomic Encyclopedia of Archaeal and Bacterial Type Strains, Phase II (KMG-II): from individual species to whole genera.</title>
        <authorList>
            <person name="Goeker M."/>
        </authorList>
    </citation>
    <scope>NUCLEOTIDE SEQUENCE [LARGE SCALE GENOMIC DNA]</scope>
    <source>
        <strain evidence="5 6">DSM 23382</strain>
    </source>
</reference>
<evidence type="ECO:0000256" key="3">
    <source>
        <dbReference type="ARBA" id="ARBA00023163"/>
    </source>
</evidence>
<dbReference type="OrthoDB" id="9793400at2"/>
<dbReference type="Pfam" id="PF12833">
    <property type="entry name" value="HTH_18"/>
    <property type="match status" value="1"/>
</dbReference>
<evidence type="ECO:0000313" key="5">
    <source>
        <dbReference type="EMBL" id="PTW59828.1"/>
    </source>
</evidence>
<dbReference type="SUPFAM" id="SSF46689">
    <property type="entry name" value="Homeodomain-like"/>
    <property type="match status" value="2"/>
</dbReference>
<dbReference type="PROSITE" id="PS00041">
    <property type="entry name" value="HTH_ARAC_FAMILY_1"/>
    <property type="match status" value="1"/>
</dbReference>
<dbReference type="PANTHER" id="PTHR43130">
    <property type="entry name" value="ARAC-FAMILY TRANSCRIPTIONAL REGULATOR"/>
    <property type="match status" value="1"/>
</dbReference>
<dbReference type="CDD" id="cd03136">
    <property type="entry name" value="GATase1_AraC_ArgR_like"/>
    <property type="match status" value="1"/>
</dbReference>
<keyword evidence="2" id="KW-0238">DNA-binding</keyword>
<proteinExistence type="predicted"/>
<dbReference type="RefSeq" id="WP_107990772.1">
    <property type="nucleotide sequence ID" value="NZ_QAYG01000006.1"/>
</dbReference>
<dbReference type="InterPro" id="IPR052158">
    <property type="entry name" value="INH-QAR"/>
</dbReference>
<feature type="domain" description="HTH araC/xylS-type" evidence="4">
    <location>
        <begin position="236"/>
        <end position="334"/>
    </location>
</feature>
<dbReference type="InterPro" id="IPR029062">
    <property type="entry name" value="Class_I_gatase-like"/>
</dbReference>
<dbReference type="EMBL" id="QAYG01000006">
    <property type="protein sequence ID" value="PTW59828.1"/>
    <property type="molecule type" value="Genomic_DNA"/>
</dbReference>
<dbReference type="SMART" id="SM00342">
    <property type="entry name" value="HTH_ARAC"/>
    <property type="match status" value="1"/>
</dbReference>
<sequence>MAGRKPADRDPLQGTALEPGAENAETIGFLLIPRFSLIAFAAAIEPLRLANHLTGKRLYDWELLSRDGGSERASNGIAVGVGHSMADAPAFSALIVCAGIDGHWYDDRQVIAWLRRMATKSVPLGAICTASHILARAGLLGGYRCTVHWDSLASFSENYPEIVVTGDIFTVDRNRFTCAGGTAAADMMLHRIAARHGEDLAARVSEQMLHDKIRPAAMQQNAVIQQPLGIERQDLQAAIKLMLATIEQPLDLLTLAKRLGQSRRNVERLFRTYMNCSPGKYYLGLRLIRARQLLHQTSKTVQQVAVCCGFSSAAHFSRCYRDHYGVPPRSDQISSRYRMSAFADSVAEPPMPEAVVAAQTGEDEGEEHEGW</sequence>
<evidence type="ECO:0000313" key="6">
    <source>
        <dbReference type="Proteomes" id="UP000244081"/>
    </source>
</evidence>
<dbReference type="AlphaFoldDB" id="A0A2T5V7W7"/>
<evidence type="ECO:0000259" key="4">
    <source>
        <dbReference type="PROSITE" id="PS01124"/>
    </source>
</evidence>
<evidence type="ECO:0000256" key="2">
    <source>
        <dbReference type="ARBA" id="ARBA00023125"/>
    </source>
</evidence>
<protein>
    <submittedName>
        <fullName evidence="5">AraC family transcriptional regulator with amidase-like domain</fullName>
    </submittedName>
</protein>
<dbReference type="InterPro" id="IPR002818">
    <property type="entry name" value="DJ-1/PfpI"/>
</dbReference>
<evidence type="ECO:0000256" key="1">
    <source>
        <dbReference type="ARBA" id="ARBA00023015"/>
    </source>
</evidence>
<comment type="caution">
    <text evidence="5">The sequence shown here is derived from an EMBL/GenBank/DDBJ whole genome shotgun (WGS) entry which is preliminary data.</text>
</comment>
<dbReference type="PROSITE" id="PS01124">
    <property type="entry name" value="HTH_ARAC_FAMILY_2"/>
    <property type="match status" value="1"/>
</dbReference>
<dbReference type="Proteomes" id="UP000244081">
    <property type="component" value="Unassembled WGS sequence"/>
</dbReference>
<dbReference type="GO" id="GO:0043565">
    <property type="term" value="F:sequence-specific DNA binding"/>
    <property type="evidence" value="ECO:0007669"/>
    <property type="project" value="InterPro"/>
</dbReference>
<keyword evidence="1" id="KW-0805">Transcription regulation</keyword>
<dbReference type="GO" id="GO:0003700">
    <property type="term" value="F:DNA-binding transcription factor activity"/>
    <property type="evidence" value="ECO:0007669"/>
    <property type="project" value="InterPro"/>
</dbReference>